<protein>
    <submittedName>
        <fullName evidence="2">Uncharacterized protein</fullName>
    </submittedName>
</protein>
<feature type="region of interest" description="Disordered" evidence="1">
    <location>
        <begin position="1"/>
        <end position="47"/>
    </location>
</feature>
<dbReference type="EMBL" id="CP031146">
    <property type="protein sequence ID" value="AXM97150.1"/>
    <property type="molecule type" value="Genomic_DNA"/>
</dbReference>
<sequence>MEWIAKAKTPTQEHSGYTANERVHNEFERQEGEKRSEMTPRGTVQERKASIIAARATTTRLMLAGTAGIPDCTAQAALSGCDKRTM</sequence>
<dbReference type="AlphaFoldDB" id="A0AAD0QY60"/>
<accession>A0AAD0QY60</accession>
<evidence type="ECO:0000313" key="2">
    <source>
        <dbReference type="EMBL" id="AXM97150.1"/>
    </source>
</evidence>
<organism evidence="2 3">
    <name type="scientific">Pseudomonas plecoglossicida</name>
    <dbReference type="NCBI Taxonomy" id="70775"/>
    <lineage>
        <taxon>Bacteria</taxon>
        <taxon>Pseudomonadati</taxon>
        <taxon>Pseudomonadota</taxon>
        <taxon>Gammaproteobacteria</taxon>
        <taxon>Pseudomonadales</taxon>
        <taxon>Pseudomonadaceae</taxon>
        <taxon>Pseudomonas</taxon>
    </lineage>
</organism>
<proteinExistence type="predicted"/>
<reference evidence="2 3" key="1">
    <citation type="submission" date="2018-07" db="EMBL/GenBank/DDBJ databases">
        <title>Complete genome sequence of a Pseudomonas plecoglossicida strain pathogenic to the marine fish, Larimichthys crocea.</title>
        <authorList>
            <person name="Tao Z."/>
        </authorList>
    </citation>
    <scope>NUCLEOTIDE SEQUENCE [LARGE SCALE GENOMIC DNA]</scope>
    <source>
        <strain evidence="2 3">XSDHY-P</strain>
    </source>
</reference>
<feature type="compositionally biased region" description="Basic and acidic residues" evidence="1">
    <location>
        <begin position="21"/>
        <end position="47"/>
    </location>
</feature>
<gene>
    <name evidence="2" type="ORF">DVB73_15825</name>
</gene>
<feature type="compositionally biased region" description="Polar residues" evidence="1">
    <location>
        <begin position="9"/>
        <end position="18"/>
    </location>
</feature>
<evidence type="ECO:0000313" key="3">
    <source>
        <dbReference type="Proteomes" id="UP000256503"/>
    </source>
</evidence>
<evidence type="ECO:0000256" key="1">
    <source>
        <dbReference type="SAM" id="MobiDB-lite"/>
    </source>
</evidence>
<dbReference type="Proteomes" id="UP000256503">
    <property type="component" value="Chromosome"/>
</dbReference>
<name>A0AAD0QY60_PSEDL</name>